<organism evidence="2 3">
    <name type="scientific">Prorocentrum cordatum</name>
    <dbReference type="NCBI Taxonomy" id="2364126"/>
    <lineage>
        <taxon>Eukaryota</taxon>
        <taxon>Sar</taxon>
        <taxon>Alveolata</taxon>
        <taxon>Dinophyceae</taxon>
        <taxon>Prorocentrales</taxon>
        <taxon>Prorocentraceae</taxon>
        <taxon>Prorocentrum</taxon>
    </lineage>
</organism>
<dbReference type="EMBL" id="CAUYUJ010000415">
    <property type="protein sequence ID" value="CAK0790416.1"/>
    <property type="molecule type" value="Genomic_DNA"/>
</dbReference>
<name>A0ABN9PGJ3_9DINO</name>
<evidence type="ECO:0000313" key="3">
    <source>
        <dbReference type="Proteomes" id="UP001189429"/>
    </source>
</evidence>
<accession>A0ABN9PGJ3</accession>
<feature type="non-terminal residue" evidence="2">
    <location>
        <position position="514"/>
    </location>
</feature>
<evidence type="ECO:0000313" key="2">
    <source>
        <dbReference type="EMBL" id="CAK0790416.1"/>
    </source>
</evidence>
<keyword evidence="3" id="KW-1185">Reference proteome</keyword>
<dbReference type="Proteomes" id="UP001189429">
    <property type="component" value="Unassembled WGS sequence"/>
</dbReference>
<gene>
    <name evidence="2" type="ORF">PCOR1329_LOCUS1699</name>
</gene>
<comment type="caution">
    <text evidence="2">The sequence shown here is derived from an EMBL/GenBank/DDBJ whole genome shotgun (WGS) entry which is preliminary data.</text>
</comment>
<evidence type="ECO:0000256" key="1">
    <source>
        <dbReference type="SAM" id="MobiDB-lite"/>
    </source>
</evidence>
<sequence length="514" mass="58154">AVAALPASELRAAAGHPVRALRRAQAAAFGGSAWVCAAVAESRLGARLGTQEQEAFALSALRWVCQQQDELQDPRRVTMVVDGMAEMHDADSSFACAGKTAKSMLRAVEAYRQTTITFAGDEQFDVNVDGIKGLFRDDATIPAGVQIFVPYDQTYELSVQTKPATIRIAERGGGLSLDRLIYEGKQLGNCLEGNFLSQAKYVSRARDQSSSFWSMTVLRKDIFRSRWKRFYKRCYRPRTRGKTVDLPPPHEQGKLNTDGVPAPWKLRVSVQDAEMPPESRRLAWQLYRSNFYDYTRGEQWSKSNQLQQMQALGDAHALNHVLRCLDPGIRRRCDSGYGRPETMAEFSPDSVPEHVYNEIAERAKQEGGKAQEFLDNLQGMAGMKEGGFETFPEARFYELCEENETLWHEVAVNARGRPLGDWQGPRGAEQQGDAARGPDRGHFPYIDEQAALVDELRLDEVLRLRHRRSERRHPKWIEKAYQAKPRHEKYLHQRAISLDEIKERMGVLKQGIAV</sequence>
<evidence type="ECO:0008006" key="4">
    <source>
        <dbReference type="Google" id="ProtNLM"/>
    </source>
</evidence>
<feature type="non-terminal residue" evidence="2">
    <location>
        <position position="1"/>
    </location>
</feature>
<protein>
    <recommendedName>
        <fullName evidence="4">VWFA domain-containing protein</fullName>
    </recommendedName>
</protein>
<reference evidence="2" key="1">
    <citation type="submission" date="2023-10" db="EMBL/GenBank/DDBJ databases">
        <authorList>
            <person name="Chen Y."/>
            <person name="Shah S."/>
            <person name="Dougan E. K."/>
            <person name="Thang M."/>
            <person name="Chan C."/>
        </authorList>
    </citation>
    <scope>NUCLEOTIDE SEQUENCE [LARGE SCALE GENOMIC DNA]</scope>
</reference>
<proteinExistence type="predicted"/>
<feature type="region of interest" description="Disordered" evidence="1">
    <location>
        <begin position="418"/>
        <end position="441"/>
    </location>
</feature>